<dbReference type="PANTHER" id="PTHR46206">
    <property type="entry name" value="CYTOCHROME P450"/>
    <property type="match status" value="1"/>
</dbReference>
<dbReference type="AlphaFoldDB" id="A0A0P7BHR9"/>
<keyword evidence="5" id="KW-0560">Oxidoreductase</keyword>
<evidence type="ECO:0000313" key="10">
    <source>
        <dbReference type="Proteomes" id="UP000050424"/>
    </source>
</evidence>
<organism evidence="9 10">
    <name type="scientific">Neonectria ditissima</name>
    <dbReference type="NCBI Taxonomy" id="78410"/>
    <lineage>
        <taxon>Eukaryota</taxon>
        <taxon>Fungi</taxon>
        <taxon>Dikarya</taxon>
        <taxon>Ascomycota</taxon>
        <taxon>Pezizomycotina</taxon>
        <taxon>Sordariomycetes</taxon>
        <taxon>Hypocreomycetidae</taxon>
        <taxon>Hypocreales</taxon>
        <taxon>Nectriaceae</taxon>
        <taxon>Neonectria</taxon>
    </lineage>
</organism>
<proteinExistence type="inferred from homology"/>
<dbReference type="GO" id="GO:0020037">
    <property type="term" value="F:heme binding"/>
    <property type="evidence" value="ECO:0007669"/>
    <property type="project" value="InterPro"/>
</dbReference>
<comment type="caution">
    <text evidence="9">The sequence shown here is derived from an EMBL/GenBank/DDBJ whole genome shotgun (WGS) entry which is preliminary data.</text>
</comment>
<dbReference type="SUPFAM" id="SSF48264">
    <property type="entry name" value="Cytochrome P450"/>
    <property type="match status" value="1"/>
</dbReference>
<keyword evidence="4 8" id="KW-0479">Metal-binding</keyword>
<evidence type="ECO:0000256" key="6">
    <source>
        <dbReference type="ARBA" id="ARBA00023004"/>
    </source>
</evidence>
<evidence type="ECO:0000256" key="3">
    <source>
        <dbReference type="ARBA" id="ARBA00022617"/>
    </source>
</evidence>
<dbReference type="InterPro" id="IPR002403">
    <property type="entry name" value="Cyt_P450_E_grp-IV"/>
</dbReference>
<dbReference type="PRINTS" id="PR00465">
    <property type="entry name" value="EP450IV"/>
</dbReference>
<feature type="binding site" description="axial binding residue" evidence="8">
    <location>
        <position position="459"/>
    </location>
    <ligand>
        <name>heme</name>
        <dbReference type="ChEBI" id="CHEBI:30413"/>
    </ligand>
    <ligandPart>
        <name>Fe</name>
        <dbReference type="ChEBI" id="CHEBI:18248"/>
    </ligandPart>
</feature>
<dbReference type="GO" id="GO:0004497">
    <property type="term" value="F:monooxygenase activity"/>
    <property type="evidence" value="ECO:0007669"/>
    <property type="project" value="UniProtKB-KW"/>
</dbReference>
<dbReference type="CDD" id="cd11041">
    <property type="entry name" value="CYP503A1-like"/>
    <property type="match status" value="1"/>
</dbReference>
<evidence type="ECO:0000256" key="4">
    <source>
        <dbReference type="ARBA" id="ARBA00022723"/>
    </source>
</evidence>
<dbReference type="InterPro" id="IPR036396">
    <property type="entry name" value="Cyt_P450_sf"/>
</dbReference>
<comment type="similarity">
    <text evidence="2">Belongs to the cytochrome P450 family.</text>
</comment>
<dbReference type="Proteomes" id="UP000050424">
    <property type="component" value="Unassembled WGS sequence"/>
</dbReference>
<keyword evidence="7" id="KW-0503">Monooxygenase</keyword>
<dbReference type="OrthoDB" id="1844152at2759"/>
<dbReference type="GO" id="GO:0016705">
    <property type="term" value="F:oxidoreductase activity, acting on paired donors, with incorporation or reduction of molecular oxygen"/>
    <property type="evidence" value="ECO:0007669"/>
    <property type="project" value="InterPro"/>
</dbReference>
<comment type="cofactor">
    <cofactor evidence="1 8">
        <name>heme</name>
        <dbReference type="ChEBI" id="CHEBI:30413"/>
    </cofactor>
</comment>
<evidence type="ECO:0000256" key="5">
    <source>
        <dbReference type="ARBA" id="ARBA00023002"/>
    </source>
</evidence>
<dbReference type="GO" id="GO:0005506">
    <property type="term" value="F:iron ion binding"/>
    <property type="evidence" value="ECO:0007669"/>
    <property type="project" value="InterPro"/>
</dbReference>
<reference evidence="9 10" key="1">
    <citation type="submission" date="2015-09" db="EMBL/GenBank/DDBJ databases">
        <title>Draft genome of a European isolate of the apple canker pathogen Neonectria ditissima.</title>
        <authorList>
            <person name="Gomez-Cortecero A."/>
            <person name="Harrison R.J."/>
            <person name="Armitage A.D."/>
        </authorList>
    </citation>
    <scope>NUCLEOTIDE SEQUENCE [LARGE SCALE GENOMIC DNA]</scope>
    <source>
        <strain evidence="9 10">R09/05</strain>
    </source>
</reference>
<evidence type="ECO:0000256" key="2">
    <source>
        <dbReference type="ARBA" id="ARBA00010617"/>
    </source>
</evidence>
<dbReference type="STRING" id="78410.A0A0P7BHR9"/>
<dbReference type="Pfam" id="PF00067">
    <property type="entry name" value="p450"/>
    <property type="match status" value="1"/>
</dbReference>
<keyword evidence="6 8" id="KW-0408">Iron</keyword>
<sequence length="513" mass="58350">MALNSSSPIALPSNATIGLLGHISWAQAPYFLATFIFLVICSSSLRKPTSNILQLNPKKSAFDVLQIGPRKTFFTEADEIIKRWLSQKPTTSAKLITWDGEVVLVPPHMVDEIKNDRRLSLSLWLRRAFHAHLPGFEGFQEGGYHHDVLKSTCNNQLNKNLAKLTQPLANEAASAISDIFTEEHEWHQVHILEKIPNVVARCVAQVFLGQEFARNPAWIRITRDYTLAGVPVGFILRLWPVSWRPLLQWIIPGTGKLRSMMAEARQIMEPALEKRRQQKAAGESGFMDSLQWFDESARGKEYDQTGVQVFLSVAAIHTSTDLICATLVRLAQNPEILAPLRQEISAVLEESGWEKSSLYKMRLLDSVIKESQRLKPVAIVLRRIVLEDMTLSDGTTLSKDSTVAVPSYRMWESEFYEDPAKWDGYRFYRLREQPGQETQHQLATTSVDHFGFGYGRQPCPGRFYAADLVKAILINIVMKYDFKPRESESLDSMLFGFDSTFDPSLNMDFKRRE</sequence>
<keyword evidence="3 8" id="KW-0349">Heme</keyword>
<dbReference type="InterPro" id="IPR001128">
    <property type="entry name" value="Cyt_P450"/>
</dbReference>
<evidence type="ECO:0000313" key="9">
    <source>
        <dbReference type="EMBL" id="KPM39811.1"/>
    </source>
</evidence>
<evidence type="ECO:0000256" key="8">
    <source>
        <dbReference type="PIRSR" id="PIRSR602403-1"/>
    </source>
</evidence>
<dbReference type="Gene3D" id="1.10.630.10">
    <property type="entry name" value="Cytochrome P450"/>
    <property type="match status" value="1"/>
</dbReference>
<keyword evidence="10" id="KW-1185">Reference proteome</keyword>
<name>A0A0P7BHR9_9HYPO</name>
<dbReference type="PANTHER" id="PTHR46206:SF2">
    <property type="entry name" value="CYTOCHROME P450 MONOOXYGENASE AUSG-RELATED"/>
    <property type="match status" value="1"/>
</dbReference>
<dbReference type="EMBL" id="LKCW01000097">
    <property type="protein sequence ID" value="KPM39811.1"/>
    <property type="molecule type" value="Genomic_DNA"/>
</dbReference>
<protein>
    <submittedName>
        <fullName evidence="9">Uncharacterized protein</fullName>
    </submittedName>
</protein>
<gene>
    <name evidence="9" type="ORF">AK830_g6724</name>
</gene>
<accession>A0A0P7BHR9</accession>
<evidence type="ECO:0000256" key="1">
    <source>
        <dbReference type="ARBA" id="ARBA00001971"/>
    </source>
</evidence>
<evidence type="ECO:0000256" key="7">
    <source>
        <dbReference type="ARBA" id="ARBA00023033"/>
    </source>
</evidence>